<keyword evidence="3" id="KW-0256">Endoplasmic reticulum</keyword>
<dbReference type="EMBL" id="JNBS01002379">
    <property type="protein sequence ID" value="OQR91897.1"/>
    <property type="molecule type" value="Genomic_DNA"/>
</dbReference>
<comment type="cofactor">
    <cofactor evidence="1">
        <name>L-ascorbate</name>
        <dbReference type="ChEBI" id="CHEBI:38290"/>
    </cofactor>
</comment>
<protein>
    <recommendedName>
        <fullName evidence="8">Fe2OG dioxygenase domain-containing protein</fullName>
    </recommendedName>
</protein>
<organism evidence="9 10">
    <name type="scientific">Thraustotheca clavata</name>
    <dbReference type="NCBI Taxonomy" id="74557"/>
    <lineage>
        <taxon>Eukaryota</taxon>
        <taxon>Sar</taxon>
        <taxon>Stramenopiles</taxon>
        <taxon>Oomycota</taxon>
        <taxon>Saprolegniomycetes</taxon>
        <taxon>Saprolegniales</taxon>
        <taxon>Achlyaceae</taxon>
        <taxon>Thraustotheca</taxon>
    </lineage>
</organism>
<dbReference type="Gene3D" id="1.25.40.10">
    <property type="entry name" value="Tetratricopeptide repeat domain"/>
    <property type="match status" value="1"/>
</dbReference>
<dbReference type="InterPro" id="IPR011990">
    <property type="entry name" value="TPR-like_helical_dom_sf"/>
</dbReference>
<dbReference type="SMART" id="SM00702">
    <property type="entry name" value="P4Hc"/>
    <property type="match status" value="1"/>
</dbReference>
<dbReference type="InterPro" id="IPR006620">
    <property type="entry name" value="Pro_4_hyd_alph"/>
</dbReference>
<keyword evidence="7" id="KW-0325">Glycoprotein</keyword>
<gene>
    <name evidence="9" type="ORF">THRCLA_08850</name>
</gene>
<reference evidence="9 10" key="1">
    <citation type="journal article" date="2014" name="Genome Biol. Evol.">
        <title>The secreted proteins of Achlya hypogyna and Thraustotheca clavata identify the ancestral oomycete secretome and reveal gene acquisitions by horizontal gene transfer.</title>
        <authorList>
            <person name="Misner I."/>
            <person name="Blouin N."/>
            <person name="Leonard G."/>
            <person name="Richards T.A."/>
            <person name="Lane C.E."/>
        </authorList>
    </citation>
    <scope>NUCLEOTIDE SEQUENCE [LARGE SCALE GENOMIC DNA]</scope>
    <source>
        <strain evidence="9 10">ATCC 34112</strain>
    </source>
</reference>
<dbReference type="AlphaFoldDB" id="A0A1V9Z1U9"/>
<dbReference type="Proteomes" id="UP000243217">
    <property type="component" value="Unassembled WGS sequence"/>
</dbReference>
<evidence type="ECO:0000256" key="5">
    <source>
        <dbReference type="ARBA" id="ARBA00023002"/>
    </source>
</evidence>
<keyword evidence="5" id="KW-0560">Oxidoreductase</keyword>
<evidence type="ECO:0000256" key="4">
    <source>
        <dbReference type="ARBA" id="ARBA00022964"/>
    </source>
</evidence>
<sequence length="470" mass="52739">MANVATDTDEMLEAYEARLYIGKSEDEICAIKQRKKHSTTVAVCQAMLREETWHIDSNVTEQDIYLSYVTALEGLHRRYEAIDILSNAIDMYFPDDPMLLLALARLLFKAGNYDDALEKCLDVCKIYKSDPNSCDIDTAADAYHLAGWVKIHGDDHTEAYRIWSEGSQAIPSCKVLARQHRKRLCWDIQSNENTPLQEGLVGDGALGPFEIEGFQACDTPAQAIFEQSTQQNKLVFRSNAPLLSQAECSRVLEIVDQFHQEKLGGVWGTVRHSSVKTTDVAVEDIPALRPWLQKLLSTRVYPFLATCFPVLADQSTMIDPSTQLSRCRVHDAFIVRYDAERDHSFSLPEHNDTSVTSCVITLNDSFEGGGTWFEALDRVIDADIGHVVAFAGPLRHAGYPITKGTRMILVLFLYVHGFKYGKYLENGIPTRIKSTVPSGDAPNGFVVYNQTVELVNTLNQRPRLDFSGEF</sequence>
<evidence type="ECO:0000259" key="8">
    <source>
        <dbReference type="PROSITE" id="PS51471"/>
    </source>
</evidence>
<dbReference type="OrthoDB" id="69177at2759"/>
<evidence type="ECO:0000256" key="6">
    <source>
        <dbReference type="ARBA" id="ARBA00023004"/>
    </source>
</evidence>
<dbReference type="SUPFAM" id="SSF48452">
    <property type="entry name" value="TPR-like"/>
    <property type="match status" value="1"/>
</dbReference>
<evidence type="ECO:0000256" key="1">
    <source>
        <dbReference type="ARBA" id="ARBA00001961"/>
    </source>
</evidence>
<evidence type="ECO:0000256" key="3">
    <source>
        <dbReference type="ARBA" id="ARBA00022824"/>
    </source>
</evidence>
<evidence type="ECO:0000313" key="9">
    <source>
        <dbReference type="EMBL" id="OQR91897.1"/>
    </source>
</evidence>
<feature type="domain" description="Fe2OG dioxygenase" evidence="8">
    <location>
        <begin position="328"/>
        <end position="415"/>
    </location>
</feature>
<accession>A0A1V9Z1U9</accession>
<dbReference type="PROSITE" id="PS51471">
    <property type="entry name" value="FE2OG_OXY"/>
    <property type="match status" value="1"/>
</dbReference>
<dbReference type="GO" id="GO:0031418">
    <property type="term" value="F:L-ascorbic acid binding"/>
    <property type="evidence" value="ECO:0007669"/>
    <property type="project" value="InterPro"/>
</dbReference>
<keyword evidence="2" id="KW-0479">Metal-binding</keyword>
<evidence type="ECO:0000256" key="7">
    <source>
        <dbReference type="ARBA" id="ARBA00023180"/>
    </source>
</evidence>
<name>A0A1V9Z1U9_9STRA</name>
<keyword evidence="4" id="KW-0223">Dioxygenase</keyword>
<dbReference type="InterPro" id="IPR005123">
    <property type="entry name" value="Oxoglu/Fe-dep_dioxygenase_dom"/>
</dbReference>
<dbReference type="GO" id="GO:0016705">
    <property type="term" value="F:oxidoreductase activity, acting on paired donors, with incorporation or reduction of molecular oxygen"/>
    <property type="evidence" value="ECO:0007669"/>
    <property type="project" value="InterPro"/>
</dbReference>
<dbReference type="GO" id="GO:0005506">
    <property type="term" value="F:iron ion binding"/>
    <property type="evidence" value="ECO:0007669"/>
    <property type="project" value="InterPro"/>
</dbReference>
<keyword evidence="6" id="KW-0408">Iron</keyword>
<evidence type="ECO:0000313" key="10">
    <source>
        <dbReference type="Proteomes" id="UP000243217"/>
    </source>
</evidence>
<dbReference type="STRING" id="74557.A0A1V9Z1U9"/>
<dbReference type="GO" id="GO:0051213">
    <property type="term" value="F:dioxygenase activity"/>
    <property type="evidence" value="ECO:0007669"/>
    <property type="project" value="UniProtKB-KW"/>
</dbReference>
<dbReference type="Gene3D" id="2.60.120.620">
    <property type="entry name" value="q2cbj1_9rhob like domain"/>
    <property type="match status" value="1"/>
</dbReference>
<keyword evidence="10" id="KW-1185">Reference proteome</keyword>
<proteinExistence type="predicted"/>
<evidence type="ECO:0000256" key="2">
    <source>
        <dbReference type="ARBA" id="ARBA00022723"/>
    </source>
</evidence>
<comment type="caution">
    <text evidence="9">The sequence shown here is derived from an EMBL/GenBank/DDBJ whole genome shotgun (WGS) entry which is preliminary data.</text>
</comment>